<feature type="transmembrane region" description="Helical" evidence="6">
    <location>
        <begin position="231"/>
        <end position="250"/>
    </location>
</feature>
<reference evidence="7" key="1">
    <citation type="submission" date="2023-08" db="EMBL/GenBank/DDBJ databases">
        <title>A de novo genome assembly of Solanum verrucosum Schlechtendal, a Mexican diploid species geographically isolated from the other diploid A-genome species in potato relatives.</title>
        <authorList>
            <person name="Hosaka K."/>
        </authorList>
    </citation>
    <scope>NUCLEOTIDE SEQUENCE</scope>
    <source>
        <tissue evidence="7">Young leaves</tissue>
    </source>
</reference>
<gene>
    <name evidence="7" type="ORF">MTR67_011201</name>
</gene>
<dbReference type="EMBL" id="CP133614">
    <property type="protein sequence ID" value="WMV17816.1"/>
    <property type="molecule type" value="Genomic_DNA"/>
</dbReference>
<feature type="transmembrane region" description="Helical" evidence="6">
    <location>
        <begin position="271"/>
        <end position="289"/>
    </location>
</feature>
<dbReference type="GO" id="GO:0005345">
    <property type="term" value="F:purine nucleobase transmembrane transporter activity"/>
    <property type="evidence" value="ECO:0007669"/>
    <property type="project" value="UniProtKB-UniRule"/>
</dbReference>
<evidence type="ECO:0000256" key="2">
    <source>
        <dbReference type="ARBA" id="ARBA00022448"/>
    </source>
</evidence>
<feature type="transmembrane region" description="Helical" evidence="6">
    <location>
        <begin position="100"/>
        <end position="120"/>
    </location>
</feature>
<evidence type="ECO:0000256" key="3">
    <source>
        <dbReference type="ARBA" id="ARBA00022692"/>
    </source>
</evidence>
<keyword evidence="2 6" id="KW-0813">Transport</keyword>
<evidence type="ECO:0000313" key="8">
    <source>
        <dbReference type="Proteomes" id="UP001234989"/>
    </source>
</evidence>
<comment type="caution">
    <text evidence="6">Lacks conserved residue(s) required for the propagation of feature annotation.</text>
</comment>
<feature type="transmembrane region" description="Helical" evidence="6">
    <location>
        <begin position="309"/>
        <end position="332"/>
    </location>
</feature>
<dbReference type="Pfam" id="PF16913">
    <property type="entry name" value="PUNUT"/>
    <property type="match status" value="1"/>
</dbReference>
<feature type="transmembrane region" description="Helical" evidence="6">
    <location>
        <begin position="199"/>
        <end position="219"/>
    </location>
</feature>
<organism evidence="7 8">
    <name type="scientific">Solanum verrucosum</name>
    <dbReference type="NCBI Taxonomy" id="315347"/>
    <lineage>
        <taxon>Eukaryota</taxon>
        <taxon>Viridiplantae</taxon>
        <taxon>Streptophyta</taxon>
        <taxon>Embryophyta</taxon>
        <taxon>Tracheophyta</taxon>
        <taxon>Spermatophyta</taxon>
        <taxon>Magnoliopsida</taxon>
        <taxon>eudicotyledons</taxon>
        <taxon>Gunneridae</taxon>
        <taxon>Pentapetalae</taxon>
        <taxon>asterids</taxon>
        <taxon>lamiids</taxon>
        <taxon>Solanales</taxon>
        <taxon>Solanaceae</taxon>
        <taxon>Solanoideae</taxon>
        <taxon>Solaneae</taxon>
        <taxon>Solanum</taxon>
    </lineage>
</organism>
<feature type="transmembrane region" description="Helical" evidence="6">
    <location>
        <begin position="341"/>
        <end position="358"/>
    </location>
</feature>
<evidence type="ECO:0000313" key="7">
    <source>
        <dbReference type="EMBL" id="WMV17816.1"/>
    </source>
</evidence>
<proteinExistence type="inferred from homology"/>
<keyword evidence="8" id="KW-1185">Reference proteome</keyword>
<feature type="transmembrane region" description="Helical" evidence="6">
    <location>
        <begin position="364"/>
        <end position="382"/>
    </location>
</feature>
<comment type="similarity">
    <text evidence="1 6">Belongs to the purine permeases (TC 2.A.7.14) family.</text>
</comment>
<protein>
    <recommendedName>
        <fullName evidence="6">Probable purine permease</fullName>
    </recommendedName>
</protein>
<evidence type="ECO:0000256" key="6">
    <source>
        <dbReference type="RuleBase" id="RU368015"/>
    </source>
</evidence>
<keyword evidence="3 6" id="KW-0812">Transmembrane</keyword>
<evidence type="ECO:0000256" key="1">
    <source>
        <dbReference type="ARBA" id="ARBA00006213"/>
    </source>
</evidence>
<dbReference type="PANTHER" id="PTHR31376">
    <property type="entry name" value="OS09G0467300 PROTEIN-RELATED"/>
    <property type="match status" value="1"/>
</dbReference>
<dbReference type="PANTHER" id="PTHR31376:SF72">
    <property type="entry name" value="PURINE PERMEASE-RELATED"/>
    <property type="match status" value="1"/>
</dbReference>
<sequence length="406" mass="45631">MFLPYFGKNKIYFTKFPANKAKEYNSMEEVQQNLLDIPNEEICEDENSNIESSGSTHSCSYFAKHKWWYQVAIFTLFTLIGEVVTTLLVKTYFTKGGKSIWLVSLVQNAGFPILLPFLYYISLKNNIQIEVIKGNQEPHICIIFLVYVVLGVLLGGVSVFNSVSLKYLQVSTYSLTGTTRLGFTVIFSLFHNAQKFTPAIVNSVVLVTAASVILVVHNYNESGETSSGKFLLGFFSTIGGSVTYSLVLSLTDFTYRKIIKGRKFIDILEMSIYQTLVASIVILLGFFISGDWKNLIMEMEKYQLGKLSYVVILSFIAISCQLNVVASIGLVFKVNPLMSNVFNNLGAPITPIFAVIFLHDKIKGLKLVVMFLAFWGFGSQIYQQYLNHVEAKEELIEQNSREVSSS</sequence>
<feature type="transmembrane region" description="Helical" evidence="6">
    <location>
        <begin position="140"/>
        <end position="160"/>
    </location>
</feature>
<dbReference type="Proteomes" id="UP001234989">
    <property type="component" value="Chromosome 3"/>
</dbReference>
<comment type="subcellular location">
    <subcellularLocation>
        <location evidence="6">Membrane</location>
        <topology evidence="6">Multi-pass membrane protein</topology>
    </subcellularLocation>
</comment>
<evidence type="ECO:0000256" key="4">
    <source>
        <dbReference type="ARBA" id="ARBA00022989"/>
    </source>
</evidence>
<dbReference type="InterPro" id="IPR030182">
    <property type="entry name" value="PUP_plant"/>
</dbReference>
<accession>A0AAF0QC74</accession>
<keyword evidence="4 6" id="KW-1133">Transmembrane helix</keyword>
<keyword evidence="5 6" id="KW-0472">Membrane</keyword>
<feature type="transmembrane region" description="Helical" evidence="6">
    <location>
        <begin position="67"/>
        <end position="88"/>
    </location>
</feature>
<dbReference type="AlphaFoldDB" id="A0AAF0QC74"/>
<name>A0AAF0QC74_SOLVR</name>
<dbReference type="GO" id="GO:0015211">
    <property type="term" value="F:purine nucleoside transmembrane transporter activity"/>
    <property type="evidence" value="ECO:0007669"/>
    <property type="project" value="UniProtKB-UniRule"/>
</dbReference>
<evidence type="ECO:0000256" key="5">
    <source>
        <dbReference type="ARBA" id="ARBA00023136"/>
    </source>
</evidence>
<dbReference type="GO" id="GO:0016020">
    <property type="term" value="C:membrane"/>
    <property type="evidence" value="ECO:0007669"/>
    <property type="project" value="UniProtKB-SubCell"/>
</dbReference>